<keyword evidence="2" id="KW-0378">Hydrolase</keyword>
<feature type="binding site" evidence="3">
    <location>
        <position position="208"/>
    </location>
    <ligand>
        <name>a divalent metal cation</name>
        <dbReference type="ChEBI" id="CHEBI:60240"/>
        <label>2</label>
    </ligand>
</feature>
<sequence>MEKQIVNSVCGPIDPKSLGFTLTHEHFSLDFEKFYAVPPEGLDEFINDKITLNNVGYVRQYPYSSRFNINFQDEETHQAVLSDIKNYKRSGGGAIVENTSHGLNRNLELMYRISKTCNIHVIAGTGHYVQDVQPSSVINSTLEELSDLYTKEILFGIPVDACDDHGSLIKCGIIGEVGSSWPITTFEKKVIQATAETQSILKCPVSFHPGRDKKAPFEIIRLYLEAGGNADKCVMSHLDRTLLHNEDLQEFANLGTYCQFDLFGTECSYYQLNPTSYMQSDEQRLSHILELINAGFSDKILISHDIHTKHRLIEFGGHGYAHILNNILMRFSLKGVDLNTIDDITIKNPAKWLQMAA</sequence>
<feature type="binding site" evidence="3">
    <location>
        <position position="305"/>
    </location>
    <ligand>
        <name>a divalent metal cation</name>
        <dbReference type="ChEBI" id="CHEBI:60240"/>
        <label>1</label>
    </ligand>
</feature>
<feature type="binding site" evidence="3">
    <location>
        <position position="237"/>
    </location>
    <ligand>
        <name>a divalent metal cation</name>
        <dbReference type="ChEBI" id="CHEBI:60240"/>
        <label>2</label>
    </ligand>
</feature>
<dbReference type="Pfam" id="PF02126">
    <property type="entry name" value="PTE"/>
    <property type="match status" value="1"/>
</dbReference>
<reference evidence="5" key="1">
    <citation type="submission" date="2017-01" db="EMBL/GenBank/DDBJ databases">
        <title>A deep insight into the sialotranscriptome of adult male and female Cluex tarsalis mosquitoes.</title>
        <authorList>
            <person name="Ribeiro J.M."/>
            <person name="Moreira F."/>
            <person name="Bernard K.A."/>
            <person name="Calvo E."/>
        </authorList>
    </citation>
    <scope>NUCLEOTIDE SEQUENCE</scope>
    <source>
        <strain evidence="5">Kern County</strain>
        <tissue evidence="5">Salivary glands</tissue>
    </source>
</reference>
<feature type="binding site" evidence="3">
    <location>
        <position position="176"/>
    </location>
    <ligand>
        <name>a divalent metal cation</name>
        <dbReference type="ChEBI" id="CHEBI:60240"/>
        <label>1</label>
    </ligand>
</feature>
<evidence type="ECO:0000256" key="4">
    <source>
        <dbReference type="PROSITE-ProRule" id="PRU00679"/>
    </source>
</evidence>
<feature type="binding site" evidence="3">
    <location>
        <position position="26"/>
    </location>
    <ligand>
        <name>a divalent metal cation</name>
        <dbReference type="ChEBI" id="CHEBI:60240"/>
        <label>1</label>
    </ligand>
</feature>
<comment type="cofactor">
    <cofactor evidence="3">
        <name>a divalent metal cation</name>
        <dbReference type="ChEBI" id="CHEBI:60240"/>
    </cofactor>
    <text evidence="3">Binds 2 divalent metal cations per subunit.</text>
</comment>
<dbReference type="GO" id="GO:0016787">
    <property type="term" value="F:hydrolase activity"/>
    <property type="evidence" value="ECO:0007669"/>
    <property type="project" value="UniProtKB-KW"/>
</dbReference>
<protein>
    <submittedName>
        <fullName evidence="5">Uncharacterized protein</fullName>
    </submittedName>
</protein>
<evidence type="ECO:0000256" key="2">
    <source>
        <dbReference type="ARBA" id="ARBA00022801"/>
    </source>
</evidence>
<name>A0A1Q3G4X6_CULTA</name>
<comment type="similarity">
    <text evidence="4">Belongs to the metallo-dependent hydrolases superfamily. Phosphotriesterase family.</text>
</comment>
<accession>A0A1Q3G4X6</accession>
<dbReference type="EMBL" id="GFDL01000229">
    <property type="protein sequence ID" value="JAV34816.1"/>
    <property type="molecule type" value="Transcribed_RNA"/>
</dbReference>
<dbReference type="SUPFAM" id="SSF51556">
    <property type="entry name" value="Metallo-dependent hydrolases"/>
    <property type="match status" value="1"/>
</dbReference>
<dbReference type="Gene3D" id="3.20.20.140">
    <property type="entry name" value="Metal-dependent hydrolases"/>
    <property type="match status" value="1"/>
</dbReference>
<evidence type="ECO:0000256" key="1">
    <source>
        <dbReference type="ARBA" id="ARBA00022723"/>
    </source>
</evidence>
<dbReference type="AlphaFoldDB" id="A0A1Q3G4X6"/>
<feature type="binding site" evidence="3">
    <location>
        <position position="176"/>
    </location>
    <ligand>
        <name>a divalent metal cation</name>
        <dbReference type="ChEBI" id="CHEBI:60240"/>
        <label>2</label>
    </ligand>
</feature>
<proteinExistence type="inferred from homology"/>
<comment type="caution">
    <text evidence="4">Lacks conserved residue(s) required for the propagation of feature annotation.</text>
</comment>
<dbReference type="PANTHER" id="PTHR10819">
    <property type="entry name" value="PHOSPHOTRIESTERASE-RELATED"/>
    <property type="match status" value="1"/>
</dbReference>
<dbReference type="GO" id="GO:0008270">
    <property type="term" value="F:zinc ion binding"/>
    <property type="evidence" value="ECO:0007669"/>
    <property type="project" value="InterPro"/>
</dbReference>
<evidence type="ECO:0000256" key="3">
    <source>
        <dbReference type="PIRSR" id="PIRSR601559-52"/>
    </source>
</evidence>
<organism evidence="5">
    <name type="scientific">Culex tarsalis</name>
    <name type="common">Encephalitis mosquito</name>
    <dbReference type="NCBI Taxonomy" id="7177"/>
    <lineage>
        <taxon>Eukaryota</taxon>
        <taxon>Metazoa</taxon>
        <taxon>Ecdysozoa</taxon>
        <taxon>Arthropoda</taxon>
        <taxon>Hexapoda</taxon>
        <taxon>Insecta</taxon>
        <taxon>Pterygota</taxon>
        <taxon>Neoptera</taxon>
        <taxon>Endopterygota</taxon>
        <taxon>Diptera</taxon>
        <taxon>Nematocera</taxon>
        <taxon>Culicoidea</taxon>
        <taxon>Culicidae</taxon>
        <taxon>Culicinae</taxon>
        <taxon>Culicini</taxon>
        <taxon>Culex</taxon>
        <taxon>Culex</taxon>
    </lineage>
</organism>
<dbReference type="PANTHER" id="PTHR10819:SF3">
    <property type="entry name" value="PHOSPHOTRIESTERASE-RELATED PROTEIN"/>
    <property type="match status" value="1"/>
</dbReference>
<evidence type="ECO:0000313" key="5">
    <source>
        <dbReference type="EMBL" id="JAV34816.1"/>
    </source>
</evidence>
<feature type="binding site" evidence="3">
    <location>
        <position position="24"/>
    </location>
    <ligand>
        <name>a divalent metal cation</name>
        <dbReference type="ChEBI" id="CHEBI:60240"/>
        <label>1</label>
    </ligand>
</feature>
<dbReference type="InterPro" id="IPR001559">
    <property type="entry name" value="Phosphotriesterase"/>
</dbReference>
<keyword evidence="1 3" id="KW-0479">Metal-binding</keyword>
<dbReference type="InterPro" id="IPR032466">
    <property type="entry name" value="Metal_Hydrolase"/>
</dbReference>
<dbReference type="PROSITE" id="PS51347">
    <property type="entry name" value="PHOSPHOTRIESTERASE_2"/>
    <property type="match status" value="1"/>
</dbReference>